<feature type="transmembrane region" description="Helical" evidence="1">
    <location>
        <begin position="253"/>
        <end position="277"/>
    </location>
</feature>
<accession>A0A0D6JI92</accession>
<keyword evidence="1" id="KW-0472">Membrane</keyword>
<feature type="transmembrane region" description="Helical" evidence="1">
    <location>
        <begin position="289"/>
        <end position="312"/>
    </location>
</feature>
<dbReference type="AlphaFoldDB" id="A0A0D6JI92"/>
<dbReference type="EMBL" id="LN829119">
    <property type="protein sequence ID" value="CPR21665.1"/>
    <property type="molecule type" value="Genomic_DNA"/>
</dbReference>
<name>A0A0D6JI92_9HYPH</name>
<feature type="transmembrane region" description="Helical" evidence="1">
    <location>
        <begin position="227"/>
        <end position="246"/>
    </location>
</feature>
<dbReference type="Proteomes" id="UP000033187">
    <property type="component" value="Chromosome 1"/>
</dbReference>
<feature type="transmembrane region" description="Helical" evidence="1">
    <location>
        <begin position="120"/>
        <end position="139"/>
    </location>
</feature>
<feature type="transmembrane region" description="Helical" evidence="1">
    <location>
        <begin position="187"/>
        <end position="207"/>
    </location>
</feature>
<protein>
    <recommendedName>
        <fullName evidence="4">DUF2232 domain-containing protein</fullName>
    </recommendedName>
</protein>
<dbReference type="RefSeq" id="WP_052743962.1">
    <property type="nucleotide sequence ID" value="NZ_LN829118.1"/>
</dbReference>
<dbReference type="KEGG" id="fil:BN1229_v1_2765"/>
<dbReference type="OrthoDB" id="7335270at2"/>
<keyword evidence="3" id="KW-1185">Reference proteome</keyword>
<dbReference type="InterPro" id="IPR018710">
    <property type="entry name" value="DUF2232"/>
</dbReference>
<keyword evidence="1" id="KW-0812">Transmembrane</keyword>
<evidence type="ECO:0000256" key="1">
    <source>
        <dbReference type="SAM" id="Phobius"/>
    </source>
</evidence>
<dbReference type="Pfam" id="PF09991">
    <property type="entry name" value="DUF2232"/>
    <property type="match status" value="1"/>
</dbReference>
<reference evidence="3" key="1">
    <citation type="submission" date="2015-02" db="EMBL/GenBank/DDBJ databases">
        <authorList>
            <person name="Chooi Y.-H."/>
        </authorList>
    </citation>
    <scope>NUCLEOTIDE SEQUENCE [LARGE SCALE GENOMIC DNA]</scope>
    <source>
        <strain evidence="3">strain Y</strain>
    </source>
</reference>
<evidence type="ECO:0000313" key="3">
    <source>
        <dbReference type="Proteomes" id="UP000033187"/>
    </source>
</evidence>
<organism evidence="2 3">
    <name type="scientific">Candidatus Filomicrobium marinum</name>
    <dbReference type="NCBI Taxonomy" id="1608628"/>
    <lineage>
        <taxon>Bacteria</taxon>
        <taxon>Pseudomonadati</taxon>
        <taxon>Pseudomonadota</taxon>
        <taxon>Alphaproteobacteria</taxon>
        <taxon>Hyphomicrobiales</taxon>
        <taxon>Hyphomicrobiaceae</taxon>
        <taxon>Filomicrobium</taxon>
    </lineage>
</organism>
<gene>
    <name evidence="2" type="ORF">YBN1229_v1_3147</name>
</gene>
<sequence length="341" mass="36035">MQLILLSGIGAGLISAVTFASATTGSPLIQFVLFLLTPLPVYLAGLSVSWVAASVAGLVGGIALAVFTSPVIGIVFAASQLAPAGILSYLSQLARSAGPSVPEPAPNQPQALEWYPVGRLIVWTALIAIVLSVGMLMLLGQDVDSLKRALREFIQRVVEQGMPDQGTVKSAISDAELDTITDISLKLLPAITVMSIMGTLLFNLWLAGRITLATGRLRRPWPDLATITYPSGIPLLLAISVIGAAYAPGMLGLFSSAAAGAIYFAYILLGLAILHYITRGNAWRPLILWSVYFAFLVLNTGFSLILVVMALLEPFSPIRRDFLRPPSPPKKPPGPNGGPPT</sequence>
<dbReference type="KEGG" id="fiy:BN1229_v1_3147"/>
<evidence type="ECO:0008006" key="4">
    <source>
        <dbReference type="Google" id="ProtNLM"/>
    </source>
</evidence>
<evidence type="ECO:0000313" key="2">
    <source>
        <dbReference type="EMBL" id="CPR21665.1"/>
    </source>
</evidence>
<proteinExistence type="predicted"/>
<keyword evidence="1" id="KW-1133">Transmembrane helix</keyword>